<dbReference type="EMBL" id="JABBWD010000002">
    <property type="protein sequence ID" value="KAG1782898.1"/>
    <property type="molecule type" value="Genomic_DNA"/>
</dbReference>
<sequence>MLDIVGASFKGHTDTIIGLALSSDCAVLASASDDHTIKLWAFESDRLLASFHVPFAHHLIFSPDLRQLAYTTHYNTIIYLCNILPDILHINAPRGLPLSDLLNSDATVHPAATPGEAPCWTEFRAVRHAGISRIRPTDMREKHYEAGRQPLPQDLLHFHGGPAPDLPGTEILSVIAPPPRRPTPVKKGAHGAYLEREDVNLTLVKRFQILRDIIAGLQYLHANSVIHGNFSGPNVLIYGDGSACIADFGLF</sequence>
<dbReference type="GO" id="GO:0004672">
    <property type="term" value="F:protein kinase activity"/>
    <property type="evidence" value="ECO:0007669"/>
    <property type="project" value="InterPro"/>
</dbReference>
<dbReference type="OrthoDB" id="2691740at2759"/>
<keyword evidence="4" id="KW-1185">Reference proteome</keyword>
<dbReference type="InterPro" id="IPR036322">
    <property type="entry name" value="WD40_repeat_dom_sf"/>
</dbReference>
<dbReference type="InterPro" id="IPR001680">
    <property type="entry name" value="WD40_rpt"/>
</dbReference>
<dbReference type="InterPro" id="IPR001245">
    <property type="entry name" value="Ser-Thr/Tyr_kinase_cat_dom"/>
</dbReference>
<reference evidence="3" key="1">
    <citation type="journal article" date="2020" name="New Phytol.">
        <title>Comparative genomics reveals dynamic genome evolution in host specialist ectomycorrhizal fungi.</title>
        <authorList>
            <person name="Lofgren L.A."/>
            <person name="Nguyen N.H."/>
            <person name="Vilgalys R."/>
            <person name="Ruytinx J."/>
            <person name="Liao H.L."/>
            <person name="Branco S."/>
            <person name="Kuo A."/>
            <person name="LaButti K."/>
            <person name="Lipzen A."/>
            <person name="Andreopoulos W."/>
            <person name="Pangilinan J."/>
            <person name="Riley R."/>
            <person name="Hundley H."/>
            <person name="Na H."/>
            <person name="Barry K."/>
            <person name="Grigoriev I.V."/>
            <person name="Stajich J.E."/>
            <person name="Kennedy P.G."/>
        </authorList>
    </citation>
    <scope>NUCLEOTIDE SEQUENCE</scope>
    <source>
        <strain evidence="3">DOB743</strain>
    </source>
</reference>
<dbReference type="InterPro" id="IPR015943">
    <property type="entry name" value="WD40/YVTN_repeat-like_dom_sf"/>
</dbReference>
<dbReference type="Gene3D" id="2.130.10.10">
    <property type="entry name" value="YVTN repeat-like/Quinoprotein amine dehydrogenase"/>
    <property type="match status" value="1"/>
</dbReference>
<evidence type="ECO:0000256" key="1">
    <source>
        <dbReference type="PROSITE-ProRule" id="PRU00221"/>
    </source>
</evidence>
<dbReference type="SUPFAM" id="SSF56112">
    <property type="entry name" value="Protein kinase-like (PK-like)"/>
    <property type="match status" value="1"/>
</dbReference>
<keyword evidence="1" id="KW-0853">WD repeat</keyword>
<comment type="caution">
    <text evidence="3">The sequence shown here is derived from an EMBL/GenBank/DDBJ whole genome shotgun (WGS) entry which is preliminary data.</text>
</comment>
<dbReference type="InterPro" id="IPR011009">
    <property type="entry name" value="Kinase-like_dom_sf"/>
</dbReference>
<proteinExistence type="predicted"/>
<dbReference type="Gene3D" id="1.10.510.10">
    <property type="entry name" value="Transferase(Phosphotransferase) domain 1"/>
    <property type="match status" value="1"/>
</dbReference>
<dbReference type="GO" id="GO:0005524">
    <property type="term" value="F:ATP binding"/>
    <property type="evidence" value="ECO:0007669"/>
    <property type="project" value="InterPro"/>
</dbReference>
<accession>A0A9P7D8G4</accession>
<evidence type="ECO:0000259" key="2">
    <source>
        <dbReference type="PROSITE" id="PS50011"/>
    </source>
</evidence>
<dbReference type="AlphaFoldDB" id="A0A9P7D8G4"/>
<dbReference type="Pfam" id="PF00400">
    <property type="entry name" value="WD40"/>
    <property type="match status" value="1"/>
</dbReference>
<name>A0A9P7D8G4_9AGAM</name>
<feature type="domain" description="Protein kinase" evidence="2">
    <location>
        <begin position="1"/>
        <end position="251"/>
    </location>
</feature>
<dbReference type="Pfam" id="PF07714">
    <property type="entry name" value="PK_Tyr_Ser-Thr"/>
    <property type="match status" value="1"/>
</dbReference>
<dbReference type="PROSITE" id="PS50082">
    <property type="entry name" value="WD_REPEATS_2"/>
    <property type="match status" value="1"/>
</dbReference>
<dbReference type="Proteomes" id="UP000714275">
    <property type="component" value="Unassembled WGS sequence"/>
</dbReference>
<organism evidence="3 4">
    <name type="scientific">Suillus placidus</name>
    <dbReference type="NCBI Taxonomy" id="48579"/>
    <lineage>
        <taxon>Eukaryota</taxon>
        <taxon>Fungi</taxon>
        <taxon>Dikarya</taxon>
        <taxon>Basidiomycota</taxon>
        <taxon>Agaricomycotina</taxon>
        <taxon>Agaricomycetes</taxon>
        <taxon>Agaricomycetidae</taxon>
        <taxon>Boletales</taxon>
        <taxon>Suillineae</taxon>
        <taxon>Suillaceae</taxon>
        <taxon>Suillus</taxon>
    </lineage>
</organism>
<dbReference type="PROSITE" id="PS50294">
    <property type="entry name" value="WD_REPEATS_REGION"/>
    <property type="match status" value="1"/>
</dbReference>
<protein>
    <recommendedName>
        <fullName evidence="2">Protein kinase domain-containing protein</fullName>
    </recommendedName>
</protein>
<evidence type="ECO:0000313" key="3">
    <source>
        <dbReference type="EMBL" id="KAG1782898.1"/>
    </source>
</evidence>
<dbReference type="SUPFAM" id="SSF50978">
    <property type="entry name" value="WD40 repeat-like"/>
    <property type="match status" value="1"/>
</dbReference>
<dbReference type="InterPro" id="IPR000719">
    <property type="entry name" value="Prot_kinase_dom"/>
</dbReference>
<gene>
    <name evidence="3" type="ORF">EV702DRAFT_1191354</name>
</gene>
<evidence type="ECO:0000313" key="4">
    <source>
        <dbReference type="Proteomes" id="UP000714275"/>
    </source>
</evidence>
<feature type="repeat" description="WD" evidence="1">
    <location>
        <begin position="9"/>
        <end position="50"/>
    </location>
</feature>
<dbReference type="PROSITE" id="PS50011">
    <property type="entry name" value="PROTEIN_KINASE_DOM"/>
    <property type="match status" value="1"/>
</dbReference>
<dbReference type="SMART" id="SM00320">
    <property type="entry name" value="WD40"/>
    <property type="match status" value="1"/>
</dbReference>